<feature type="transmembrane region" description="Helical" evidence="1">
    <location>
        <begin position="154"/>
        <end position="177"/>
    </location>
</feature>
<dbReference type="GeneID" id="85361273"/>
<feature type="transmembrane region" description="Helical" evidence="1">
    <location>
        <begin position="128"/>
        <end position="147"/>
    </location>
</feature>
<dbReference type="RefSeq" id="XP_060328546.1">
    <property type="nucleotide sequence ID" value="XM_060477725.1"/>
</dbReference>
<evidence type="ECO:0000313" key="4">
    <source>
        <dbReference type="Proteomes" id="UP001175211"/>
    </source>
</evidence>
<sequence length="178" mass="17933">MFSSKLTLFVSTLVSLVAATTTTTVVTGAAAAPTSVQDVLNSLKTTTDAILPQIDALVANKTATNTTVAPLLNQVISAVDTATSSIFSQGLAGSNNTNDLATLASGIMKDINTSMQGVKNSGCHLDGLLAVIAVTLTKLLCTLEVVVPGLLKVVALLLKGVVGTVVVLLCGLLGVIIG</sequence>
<name>A0AA39N1L5_ARMTA</name>
<keyword evidence="1" id="KW-1133">Transmembrane helix</keyword>
<protein>
    <submittedName>
        <fullName evidence="3">Uncharacterized protein</fullName>
    </submittedName>
</protein>
<evidence type="ECO:0000256" key="1">
    <source>
        <dbReference type="SAM" id="Phobius"/>
    </source>
</evidence>
<keyword evidence="4" id="KW-1185">Reference proteome</keyword>
<keyword evidence="1" id="KW-0472">Membrane</keyword>
<evidence type="ECO:0000313" key="3">
    <source>
        <dbReference type="EMBL" id="KAK0454158.1"/>
    </source>
</evidence>
<gene>
    <name evidence="3" type="ORF">EV420DRAFT_1645012</name>
</gene>
<keyword evidence="1" id="KW-0812">Transmembrane</keyword>
<keyword evidence="2" id="KW-0732">Signal</keyword>
<proteinExistence type="predicted"/>
<feature type="chain" id="PRO_5041305487" evidence="2">
    <location>
        <begin position="20"/>
        <end position="178"/>
    </location>
</feature>
<dbReference type="EMBL" id="JAUEPS010000027">
    <property type="protein sequence ID" value="KAK0454158.1"/>
    <property type="molecule type" value="Genomic_DNA"/>
</dbReference>
<accession>A0AA39N1L5</accession>
<dbReference type="Proteomes" id="UP001175211">
    <property type="component" value="Unassembled WGS sequence"/>
</dbReference>
<evidence type="ECO:0000256" key="2">
    <source>
        <dbReference type="SAM" id="SignalP"/>
    </source>
</evidence>
<organism evidence="3 4">
    <name type="scientific">Armillaria tabescens</name>
    <name type="common">Ringless honey mushroom</name>
    <name type="synonym">Agaricus tabescens</name>
    <dbReference type="NCBI Taxonomy" id="1929756"/>
    <lineage>
        <taxon>Eukaryota</taxon>
        <taxon>Fungi</taxon>
        <taxon>Dikarya</taxon>
        <taxon>Basidiomycota</taxon>
        <taxon>Agaricomycotina</taxon>
        <taxon>Agaricomycetes</taxon>
        <taxon>Agaricomycetidae</taxon>
        <taxon>Agaricales</taxon>
        <taxon>Marasmiineae</taxon>
        <taxon>Physalacriaceae</taxon>
        <taxon>Desarmillaria</taxon>
    </lineage>
</organism>
<dbReference type="AlphaFoldDB" id="A0AA39N1L5"/>
<reference evidence="3" key="1">
    <citation type="submission" date="2023-06" db="EMBL/GenBank/DDBJ databases">
        <authorList>
            <consortium name="Lawrence Berkeley National Laboratory"/>
            <person name="Ahrendt S."/>
            <person name="Sahu N."/>
            <person name="Indic B."/>
            <person name="Wong-Bajracharya J."/>
            <person name="Merenyi Z."/>
            <person name="Ke H.-M."/>
            <person name="Monk M."/>
            <person name="Kocsube S."/>
            <person name="Drula E."/>
            <person name="Lipzen A."/>
            <person name="Balint B."/>
            <person name="Henrissat B."/>
            <person name="Andreopoulos B."/>
            <person name="Martin F.M."/>
            <person name="Harder C.B."/>
            <person name="Rigling D."/>
            <person name="Ford K.L."/>
            <person name="Foster G.D."/>
            <person name="Pangilinan J."/>
            <person name="Papanicolaou A."/>
            <person name="Barry K."/>
            <person name="LaButti K."/>
            <person name="Viragh M."/>
            <person name="Koriabine M."/>
            <person name="Yan M."/>
            <person name="Riley R."/>
            <person name="Champramary S."/>
            <person name="Plett K.L."/>
            <person name="Tsai I.J."/>
            <person name="Slot J."/>
            <person name="Sipos G."/>
            <person name="Plett J."/>
            <person name="Nagy L.G."/>
            <person name="Grigoriev I.V."/>
        </authorList>
    </citation>
    <scope>NUCLEOTIDE SEQUENCE</scope>
    <source>
        <strain evidence="3">CCBAS 213</strain>
    </source>
</reference>
<feature type="signal peptide" evidence="2">
    <location>
        <begin position="1"/>
        <end position="19"/>
    </location>
</feature>
<comment type="caution">
    <text evidence="3">The sequence shown here is derived from an EMBL/GenBank/DDBJ whole genome shotgun (WGS) entry which is preliminary data.</text>
</comment>